<accession>A0A183PI16</accession>
<protein>
    <submittedName>
        <fullName evidence="1">Uncharacterized protein</fullName>
    </submittedName>
</protein>
<organism evidence="1 2">
    <name type="scientific">Schistosoma mattheei</name>
    <dbReference type="NCBI Taxonomy" id="31246"/>
    <lineage>
        <taxon>Eukaryota</taxon>
        <taxon>Metazoa</taxon>
        <taxon>Spiralia</taxon>
        <taxon>Lophotrochozoa</taxon>
        <taxon>Platyhelminthes</taxon>
        <taxon>Trematoda</taxon>
        <taxon>Digenea</taxon>
        <taxon>Strigeidida</taxon>
        <taxon>Schistosomatoidea</taxon>
        <taxon>Schistosomatidae</taxon>
        <taxon>Schistosoma</taxon>
    </lineage>
</organism>
<dbReference type="SUPFAM" id="SSF56973">
    <property type="entry name" value="Aerolisin/ETX pore-forming domain"/>
    <property type="match status" value="1"/>
</dbReference>
<dbReference type="Proteomes" id="UP000269396">
    <property type="component" value="Unassembled WGS sequence"/>
</dbReference>
<sequence length="154" mass="17102">MRLLSIPKLISISIVFIVETRLPPLKNSEVNLSNISPLLQFKLNTDSATNVPAKIVVPPGYKTRAELIITEDEYYGKFQVETIFEGSISVKLRDKKDGSVVSVVVINDLSKLLTAKNGFHPIPNSTSAVCFVNEGFCHCHYGIGQRVELQEEKI</sequence>
<dbReference type="EMBL" id="UZAL01034148">
    <property type="protein sequence ID" value="VDP64764.1"/>
    <property type="molecule type" value="Genomic_DNA"/>
</dbReference>
<proteinExistence type="predicted"/>
<dbReference type="PANTHER" id="PTHR39369:SF6">
    <property type="entry name" value="LIN-24 (TWENTY-FOUR) LIKE"/>
    <property type="match status" value="1"/>
</dbReference>
<name>A0A183PI16_9TREM</name>
<evidence type="ECO:0000313" key="1">
    <source>
        <dbReference type="EMBL" id="VDP64764.1"/>
    </source>
</evidence>
<dbReference type="PANTHER" id="PTHR39369">
    <property type="entry name" value="LIN-24 (TWENTY-FOUR) LIKE"/>
    <property type="match status" value="1"/>
</dbReference>
<reference evidence="1 2" key="1">
    <citation type="submission" date="2018-11" db="EMBL/GenBank/DDBJ databases">
        <authorList>
            <consortium name="Pathogen Informatics"/>
        </authorList>
    </citation>
    <scope>NUCLEOTIDE SEQUENCE [LARGE SCALE GENOMIC DNA]</scope>
    <source>
        <strain>Denwood</strain>
        <strain evidence="2">Zambia</strain>
    </source>
</reference>
<keyword evidence="2" id="KW-1185">Reference proteome</keyword>
<dbReference type="AlphaFoldDB" id="A0A183PI16"/>
<gene>
    <name evidence="1" type="ORF">SMTD_LOCUS13999</name>
</gene>
<evidence type="ECO:0000313" key="2">
    <source>
        <dbReference type="Proteomes" id="UP000269396"/>
    </source>
</evidence>